<accession>A0AA91IA82</accession>
<gene>
    <name evidence="2" type="ORF">A3K87_18945</name>
</gene>
<feature type="region of interest" description="Disordered" evidence="1">
    <location>
        <begin position="1"/>
        <end position="21"/>
    </location>
</feature>
<dbReference type="RefSeq" id="WP_081268838.1">
    <property type="nucleotide sequence ID" value="NZ_LVHG01000052.1"/>
</dbReference>
<evidence type="ECO:0000313" key="2">
    <source>
        <dbReference type="EMBL" id="OAK62182.1"/>
    </source>
</evidence>
<name>A0AA91IA82_VARPD</name>
<evidence type="ECO:0000313" key="3">
    <source>
        <dbReference type="Proteomes" id="UP000077852"/>
    </source>
</evidence>
<dbReference type="Proteomes" id="UP000077852">
    <property type="component" value="Unassembled WGS sequence"/>
</dbReference>
<sequence length="82" mass="9023">MATPNIARPSTPLAHAEAPPDAATLLEEKSTQLYSLLCYCHGNGPPQQEDAGPEHRGNVFWLASELAREVMNLIQVCIPRER</sequence>
<comment type="caution">
    <text evidence="2">The sequence shown here is derived from an EMBL/GenBank/DDBJ whole genome shotgun (WGS) entry which is preliminary data.</text>
</comment>
<dbReference type="AlphaFoldDB" id="A0AA91IA82"/>
<dbReference type="EMBL" id="LVHG01000052">
    <property type="protein sequence ID" value="OAK62182.1"/>
    <property type="molecule type" value="Genomic_DNA"/>
</dbReference>
<reference evidence="2 3" key="1">
    <citation type="submission" date="2016-03" db="EMBL/GenBank/DDBJ databases">
        <title>Genome sequence of Variovorax paradoxus KB5.</title>
        <authorList>
            <person name="Jeong H."/>
            <person name="Hong C.E."/>
            <person name="Jo S.H."/>
            <person name="Park J.M."/>
        </authorList>
    </citation>
    <scope>NUCLEOTIDE SEQUENCE [LARGE SCALE GENOMIC DNA]</scope>
    <source>
        <strain evidence="2 3">KB5</strain>
    </source>
</reference>
<organism evidence="2 3">
    <name type="scientific">Variovorax paradoxus</name>
    <dbReference type="NCBI Taxonomy" id="34073"/>
    <lineage>
        <taxon>Bacteria</taxon>
        <taxon>Pseudomonadati</taxon>
        <taxon>Pseudomonadota</taxon>
        <taxon>Betaproteobacteria</taxon>
        <taxon>Burkholderiales</taxon>
        <taxon>Comamonadaceae</taxon>
        <taxon>Variovorax</taxon>
    </lineage>
</organism>
<evidence type="ECO:0000256" key="1">
    <source>
        <dbReference type="SAM" id="MobiDB-lite"/>
    </source>
</evidence>
<protein>
    <submittedName>
        <fullName evidence="2">Uncharacterized protein</fullName>
    </submittedName>
</protein>
<proteinExistence type="predicted"/>